<dbReference type="AlphaFoldDB" id="A0A0F9JJD7"/>
<evidence type="ECO:0000313" key="1">
    <source>
        <dbReference type="EMBL" id="KKM69713.1"/>
    </source>
</evidence>
<proteinExistence type="predicted"/>
<sequence>MDASLADMAEALRLGEEHAFQEAITQATKTRAGLPRLSGRILRHPALRRMFHEGAKFGRGARRAPMSQEPGDD</sequence>
<reference evidence="1" key="1">
    <citation type="journal article" date="2015" name="Nature">
        <title>Complex archaea that bridge the gap between prokaryotes and eukaryotes.</title>
        <authorList>
            <person name="Spang A."/>
            <person name="Saw J.H."/>
            <person name="Jorgensen S.L."/>
            <person name="Zaremba-Niedzwiedzka K."/>
            <person name="Martijn J."/>
            <person name="Lind A.E."/>
            <person name="van Eijk R."/>
            <person name="Schleper C."/>
            <person name="Guy L."/>
            <person name="Ettema T.J."/>
        </authorList>
    </citation>
    <scope>NUCLEOTIDE SEQUENCE</scope>
</reference>
<organism evidence="1">
    <name type="scientific">marine sediment metagenome</name>
    <dbReference type="NCBI Taxonomy" id="412755"/>
    <lineage>
        <taxon>unclassified sequences</taxon>
        <taxon>metagenomes</taxon>
        <taxon>ecological metagenomes</taxon>
    </lineage>
</organism>
<name>A0A0F9JJD7_9ZZZZ</name>
<comment type="caution">
    <text evidence="1">The sequence shown here is derived from an EMBL/GenBank/DDBJ whole genome shotgun (WGS) entry which is preliminary data.</text>
</comment>
<protein>
    <submittedName>
        <fullName evidence="1">Uncharacterized protein</fullName>
    </submittedName>
</protein>
<dbReference type="EMBL" id="LAZR01009944">
    <property type="protein sequence ID" value="KKM69713.1"/>
    <property type="molecule type" value="Genomic_DNA"/>
</dbReference>
<gene>
    <name evidence="1" type="ORF">LCGC14_1448040</name>
</gene>
<accession>A0A0F9JJD7</accession>